<dbReference type="EMBL" id="CAJVQC010095319">
    <property type="protein sequence ID" value="CAG8828327.1"/>
    <property type="molecule type" value="Genomic_DNA"/>
</dbReference>
<feature type="non-terminal residue" evidence="1">
    <location>
        <position position="1"/>
    </location>
</feature>
<feature type="non-terminal residue" evidence="1">
    <location>
        <position position="76"/>
    </location>
</feature>
<gene>
    <name evidence="1" type="ORF">RPERSI_LOCUS27212</name>
</gene>
<accession>A0ACA9S7E3</accession>
<evidence type="ECO:0000313" key="1">
    <source>
        <dbReference type="EMBL" id="CAG8828327.1"/>
    </source>
</evidence>
<name>A0ACA9S7E3_9GLOM</name>
<protein>
    <submittedName>
        <fullName evidence="1">16837_t:CDS:1</fullName>
    </submittedName>
</protein>
<proteinExistence type="predicted"/>
<reference evidence="1" key="1">
    <citation type="submission" date="2021-06" db="EMBL/GenBank/DDBJ databases">
        <authorList>
            <person name="Kallberg Y."/>
            <person name="Tangrot J."/>
            <person name="Rosling A."/>
        </authorList>
    </citation>
    <scope>NUCLEOTIDE SEQUENCE</scope>
    <source>
        <strain evidence="1">MA461A</strain>
    </source>
</reference>
<organism evidence="1 2">
    <name type="scientific">Racocetra persica</name>
    <dbReference type="NCBI Taxonomy" id="160502"/>
    <lineage>
        <taxon>Eukaryota</taxon>
        <taxon>Fungi</taxon>
        <taxon>Fungi incertae sedis</taxon>
        <taxon>Mucoromycota</taxon>
        <taxon>Glomeromycotina</taxon>
        <taxon>Glomeromycetes</taxon>
        <taxon>Diversisporales</taxon>
        <taxon>Gigasporaceae</taxon>
        <taxon>Racocetra</taxon>
    </lineage>
</organism>
<comment type="caution">
    <text evidence="1">The sequence shown here is derived from an EMBL/GenBank/DDBJ whole genome shotgun (WGS) entry which is preliminary data.</text>
</comment>
<dbReference type="Proteomes" id="UP000789920">
    <property type="component" value="Unassembled WGS sequence"/>
</dbReference>
<evidence type="ECO:0000313" key="2">
    <source>
        <dbReference type="Proteomes" id="UP000789920"/>
    </source>
</evidence>
<sequence>SNADNSDLSNLSKGINSIQTKLLSTYQNIVEDSKNTSEAKVSQSIVSNNMIEDSNKIFDNIEYHHFQSDGTLDVED</sequence>
<keyword evidence="2" id="KW-1185">Reference proteome</keyword>